<dbReference type="HOGENOM" id="CLU_2932876_0_0_10"/>
<keyword evidence="2" id="KW-1185">Reference proteome</keyword>
<proteinExistence type="predicted"/>
<organism evidence="1 2">
    <name type="scientific">Chlorobaculum tepidum (strain ATCC 49652 / DSM 12025 / NBRC 103806 / TLS)</name>
    <name type="common">Chlorobium tepidum</name>
    <dbReference type="NCBI Taxonomy" id="194439"/>
    <lineage>
        <taxon>Bacteria</taxon>
        <taxon>Pseudomonadati</taxon>
        <taxon>Chlorobiota</taxon>
        <taxon>Chlorobiia</taxon>
        <taxon>Chlorobiales</taxon>
        <taxon>Chlorobiaceae</taxon>
        <taxon>Chlorobaculum</taxon>
    </lineage>
</organism>
<name>Q8KEJ6_CHLTE</name>
<protein>
    <submittedName>
        <fullName evidence="1">Uncharacterized protein</fullName>
    </submittedName>
</protein>
<gene>
    <name evidence="1" type="ordered locus">CT0692</name>
</gene>
<dbReference type="Proteomes" id="UP000001007">
    <property type="component" value="Chromosome"/>
</dbReference>
<reference evidence="1 2" key="1">
    <citation type="journal article" date="2002" name="Proc. Natl. Acad. Sci. U.S.A.">
        <title>The complete genome sequence of Chlorobium tepidum TLS, a photosynthetic, anaerobic, green-sulfur bacterium.</title>
        <authorList>
            <person name="Eisen J.A."/>
            <person name="Nelson K.E."/>
            <person name="Paulsen I.T."/>
            <person name="Heidelberg J.F."/>
            <person name="Wu M."/>
            <person name="Dodson R.J."/>
            <person name="Deboy R."/>
            <person name="Gwinn M.L."/>
            <person name="Nelson W.C."/>
            <person name="Haft D.H."/>
            <person name="Hickey E.K."/>
            <person name="Peterson J.D."/>
            <person name="Durkin A.S."/>
            <person name="Kolonay J.L."/>
            <person name="Yang F."/>
            <person name="Holt I."/>
            <person name="Umayam L.A."/>
            <person name="Mason T."/>
            <person name="Brenner M."/>
            <person name="Shea T.P."/>
            <person name="Parksey D."/>
            <person name="Nierman W.C."/>
            <person name="Feldblyum T.V."/>
            <person name="Hansen C.L."/>
            <person name="Craven M.B."/>
            <person name="Radune D."/>
            <person name="Vamathevan J."/>
            <person name="Khouri H."/>
            <person name="White O."/>
            <person name="Gruber T.M."/>
            <person name="Ketchum K.A."/>
            <person name="Venter J.C."/>
            <person name="Tettelin H."/>
            <person name="Bryant D.A."/>
            <person name="Fraser C.M."/>
        </authorList>
    </citation>
    <scope>NUCLEOTIDE SEQUENCE [LARGE SCALE GENOMIC DNA]</scope>
    <source>
        <strain evidence="2">ATCC 49652 / DSM 12025 / NBRC 103806 / TLS</strain>
    </source>
</reference>
<dbReference type="KEGG" id="cte:CT0692"/>
<evidence type="ECO:0000313" key="2">
    <source>
        <dbReference type="Proteomes" id="UP000001007"/>
    </source>
</evidence>
<dbReference type="EMBL" id="AE006470">
    <property type="protein sequence ID" value="AAM71930.1"/>
    <property type="molecule type" value="Genomic_DNA"/>
</dbReference>
<dbReference type="AlphaFoldDB" id="Q8KEJ6"/>
<accession>Q8KEJ6</accession>
<evidence type="ECO:0000313" key="1">
    <source>
        <dbReference type="EMBL" id="AAM71930.1"/>
    </source>
</evidence>
<sequence>MIVKDQNGAVVTICRYLLNTRQTNSKMNLRSIRPFVDPHLGDDFVSFKRYYDPFVFFVFQ</sequence>
<dbReference type="EnsemblBacteria" id="AAM71930">
    <property type="protein sequence ID" value="AAM71930"/>
    <property type="gene ID" value="CT0692"/>
</dbReference>